<comment type="caution">
    <text evidence="3">The sequence shown here is derived from an EMBL/GenBank/DDBJ whole genome shotgun (WGS) entry which is preliminary data.</text>
</comment>
<evidence type="ECO:0000313" key="3">
    <source>
        <dbReference type="EMBL" id="PPE65050.1"/>
    </source>
</evidence>
<feature type="transmembrane region" description="Helical" evidence="1">
    <location>
        <begin position="181"/>
        <end position="201"/>
    </location>
</feature>
<feature type="transmembrane region" description="Helical" evidence="1">
    <location>
        <begin position="114"/>
        <end position="135"/>
    </location>
</feature>
<dbReference type="AlphaFoldDB" id="A0A2S5SQP5"/>
<organism evidence="3 4">
    <name type="scientific">Caldimonas caldifontis</name>
    <dbReference type="NCBI Taxonomy" id="1452508"/>
    <lineage>
        <taxon>Bacteria</taxon>
        <taxon>Pseudomonadati</taxon>
        <taxon>Pseudomonadota</taxon>
        <taxon>Betaproteobacteria</taxon>
        <taxon>Burkholderiales</taxon>
        <taxon>Sphaerotilaceae</taxon>
        <taxon>Caldimonas</taxon>
    </lineage>
</organism>
<proteinExistence type="predicted"/>
<feature type="chain" id="PRO_5015660225" description="Isopropylmalate isomerase" evidence="2">
    <location>
        <begin position="23"/>
        <end position="221"/>
    </location>
</feature>
<keyword evidence="4" id="KW-1185">Reference proteome</keyword>
<sequence>MVLPALRSLCWLLALVSGPALAVVDPATGRWTPGIGDPTVMGWLTVLAYLGAGGLALVNLQAARRTRLAWHYWAALAALMALLALNKQLDLQTWFTQFGRDLALSQGWYDNRRVVQVAFILLLAGAAAGVSVLLWQQLRQSWRGYRLSAVGVAVLMTFIVIRAATFHHIDILLGWGLAGVNLNHLLELGAIGLIAAGAWQWRKFHRKTVRDFFLRHIGVMR</sequence>
<feature type="transmembrane region" description="Helical" evidence="1">
    <location>
        <begin position="70"/>
        <end position="89"/>
    </location>
</feature>
<name>A0A2S5SQP5_9BURK</name>
<keyword evidence="1" id="KW-0812">Transmembrane</keyword>
<dbReference type="RefSeq" id="WP_104303810.1">
    <property type="nucleotide sequence ID" value="NZ_PSNX01000017.1"/>
</dbReference>
<keyword evidence="2" id="KW-0732">Signal</keyword>
<reference evidence="3 4" key="1">
    <citation type="submission" date="2018-02" db="EMBL/GenBank/DDBJ databases">
        <title>Reclassifiation of [Polyangium] brachysporum DSM 7029 as Guopingzhaonella breviflexa gen. nov., sp. nov., a member of the family Comamonadaceae.</title>
        <authorList>
            <person name="Tang B."/>
        </authorList>
    </citation>
    <scope>NUCLEOTIDE SEQUENCE [LARGE SCALE GENOMIC DNA]</scope>
    <source>
        <strain evidence="3 4">BCRC 80649</strain>
    </source>
</reference>
<feature type="transmembrane region" description="Helical" evidence="1">
    <location>
        <begin position="38"/>
        <end position="58"/>
    </location>
</feature>
<protein>
    <recommendedName>
        <fullName evidence="5">Isopropylmalate isomerase</fullName>
    </recommendedName>
</protein>
<dbReference type="EMBL" id="PSNX01000017">
    <property type="protein sequence ID" value="PPE65050.1"/>
    <property type="molecule type" value="Genomic_DNA"/>
</dbReference>
<accession>A0A2S5SQP5</accession>
<evidence type="ECO:0008006" key="5">
    <source>
        <dbReference type="Google" id="ProtNLM"/>
    </source>
</evidence>
<dbReference type="Proteomes" id="UP000238605">
    <property type="component" value="Unassembled WGS sequence"/>
</dbReference>
<keyword evidence="1" id="KW-0472">Membrane</keyword>
<feature type="signal peptide" evidence="2">
    <location>
        <begin position="1"/>
        <end position="22"/>
    </location>
</feature>
<feature type="transmembrane region" description="Helical" evidence="1">
    <location>
        <begin position="147"/>
        <end position="169"/>
    </location>
</feature>
<evidence type="ECO:0000313" key="4">
    <source>
        <dbReference type="Proteomes" id="UP000238605"/>
    </source>
</evidence>
<evidence type="ECO:0000256" key="1">
    <source>
        <dbReference type="SAM" id="Phobius"/>
    </source>
</evidence>
<dbReference type="OrthoDB" id="428401at2"/>
<evidence type="ECO:0000256" key="2">
    <source>
        <dbReference type="SAM" id="SignalP"/>
    </source>
</evidence>
<gene>
    <name evidence="3" type="ORF">C1704_16350</name>
</gene>
<keyword evidence="1" id="KW-1133">Transmembrane helix</keyword>